<gene>
    <name evidence="1" type="ORF">KTO63_11075</name>
</gene>
<sequence length="109" mass="12284">MNAYETVTEAVNDLSKKGYTASFNKQEENNNFTTIDSSPEHFTIDDVYRFEGETDPADETIVIAVSSVKHDLKGILVNGYGIYDDAATSEVIRKLVLSEQNIAYRHQFE</sequence>
<protein>
    <submittedName>
        <fullName evidence="1">Phosphoribosylpyrophosphate synthetase</fullName>
    </submittedName>
</protein>
<accession>A0A9E2W4N8</accession>
<evidence type="ECO:0000313" key="2">
    <source>
        <dbReference type="Proteomes" id="UP000812270"/>
    </source>
</evidence>
<keyword evidence="2" id="KW-1185">Reference proteome</keyword>
<comment type="caution">
    <text evidence="1">The sequence shown here is derived from an EMBL/GenBank/DDBJ whole genome shotgun (WGS) entry which is preliminary data.</text>
</comment>
<organism evidence="1 2">
    <name type="scientific">Pinibacter aurantiacus</name>
    <dbReference type="NCBI Taxonomy" id="2851599"/>
    <lineage>
        <taxon>Bacteria</taxon>
        <taxon>Pseudomonadati</taxon>
        <taxon>Bacteroidota</taxon>
        <taxon>Chitinophagia</taxon>
        <taxon>Chitinophagales</taxon>
        <taxon>Chitinophagaceae</taxon>
        <taxon>Pinibacter</taxon>
    </lineage>
</organism>
<evidence type="ECO:0000313" key="1">
    <source>
        <dbReference type="EMBL" id="MBV4357693.1"/>
    </source>
</evidence>
<name>A0A9E2W4N8_9BACT</name>
<reference evidence="1" key="1">
    <citation type="submission" date="2021-06" db="EMBL/GenBank/DDBJ databases">
        <authorList>
            <person name="Huq M.A."/>
        </authorList>
    </citation>
    <scope>NUCLEOTIDE SEQUENCE</scope>
    <source>
        <strain evidence="1">MAH-26</strain>
    </source>
</reference>
<proteinExistence type="predicted"/>
<dbReference type="AlphaFoldDB" id="A0A9E2W4N8"/>
<dbReference type="RefSeq" id="WP_217791350.1">
    <property type="nucleotide sequence ID" value="NZ_JAHSPG010000007.1"/>
</dbReference>
<dbReference type="EMBL" id="JAHSPG010000007">
    <property type="protein sequence ID" value="MBV4357693.1"/>
    <property type="molecule type" value="Genomic_DNA"/>
</dbReference>
<dbReference type="Proteomes" id="UP000812270">
    <property type="component" value="Unassembled WGS sequence"/>
</dbReference>